<reference evidence="1 2" key="1">
    <citation type="submission" date="2014-04" db="EMBL/GenBank/DDBJ databases">
        <authorList>
            <consortium name="DOE Joint Genome Institute"/>
            <person name="Kuo A."/>
            <person name="Girlanda M."/>
            <person name="Perotto S."/>
            <person name="Kohler A."/>
            <person name="Nagy L.G."/>
            <person name="Floudas D."/>
            <person name="Copeland A."/>
            <person name="Barry K.W."/>
            <person name="Cichocki N."/>
            <person name="Veneault-Fourrey C."/>
            <person name="LaButti K."/>
            <person name="Lindquist E.A."/>
            <person name="Lipzen A."/>
            <person name="Lundell T."/>
            <person name="Morin E."/>
            <person name="Murat C."/>
            <person name="Sun H."/>
            <person name="Tunlid A."/>
            <person name="Henrissat B."/>
            <person name="Grigoriev I.V."/>
            <person name="Hibbett D.S."/>
            <person name="Martin F."/>
            <person name="Nordberg H.P."/>
            <person name="Cantor M.N."/>
            <person name="Hua S.X."/>
        </authorList>
    </citation>
    <scope>NUCLEOTIDE SEQUENCE [LARGE SCALE GENOMIC DNA]</scope>
    <source>
        <strain evidence="1 2">MUT 4182</strain>
    </source>
</reference>
<accession>A0A0C3PN50</accession>
<protein>
    <recommendedName>
        <fullName evidence="3">DRBM domain-containing protein</fullName>
    </recommendedName>
</protein>
<organism evidence="1 2">
    <name type="scientific">Tulasnella calospora MUT 4182</name>
    <dbReference type="NCBI Taxonomy" id="1051891"/>
    <lineage>
        <taxon>Eukaryota</taxon>
        <taxon>Fungi</taxon>
        <taxon>Dikarya</taxon>
        <taxon>Basidiomycota</taxon>
        <taxon>Agaricomycotina</taxon>
        <taxon>Agaricomycetes</taxon>
        <taxon>Cantharellales</taxon>
        <taxon>Tulasnellaceae</taxon>
        <taxon>Tulasnella</taxon>
    </lineage>
</organism>
<dbReference type="AlphaFoldDB" id="A0A0C3PN50"/>
<sequence length="105" mass="11733">MSSNPDNQYYMLLNNLKAQRRISDFYEELDQSGPQYNPLWTCRLTGEYRPGFSAAAPMGMVLIGSTVTLLNMEESPVFTGGGPRRIAAQDVASRRALRWLGYPGV</sequence>
<dbReference type="Proteomes" id="UP000054248">
    <property type="component" value="Unassembled WGS sequence"/>
</dbReference>
<dbReference type="Gene3D" id="3.30.160.20">
    <property type="match status" value="1"/>
</dbReference>
<reference evidence="2" key="2">
    <citation type="submission" date="2015-01" db="EMBL/GenBank/DDBJ databases">
        <title>Evolutionary Origins and Diversification of the Mycorrhizal Mutualists.</title>
        <authorList>
            <consortium name="DOE Joint Genome Institute"/>
            <consortium name="Mycorrhizal Genomics Consortium"/>
            <person name="Kohler A."/>
            <person name="Kuo A."/>
            <person name="Nagy L.G."/>
            <person name="Floudas D."/>
            <person name="Copeland A."/>
            <person name="Barry K.W."/>
            <person name="Cichocki N."/>
            <person name="Veneault-Fourrey C."/>
            <person name="LaButti K."/>
            <person name="Lindquist E.A."/>
            <person name="Lipzen A."/>
            <person name="Lundell T."/>
            <person name="Morin E."/>
            <person name="Murat C."/>
            <person name="Riley R."/>
            <person name="Ohm R."/>
            <person name="Sun H."/>
            <person name="Tunlid A."/>
            <person name="Henrissat B."/>
            <person name="Grigoriev I.V."/>
            <person name="Hibbett D.S."/>
            <person name="Martin F."/>
        </authorList>
    </citation>
    <scope>NUCLEOTIDE SEQUENCE [LARGE SCALE GENOMIC DNA]</scope>
    <source>
        <strain evidence="2">MUT 4182</strain>
    </source>
</reference>
<keyword evidence="2" id="KW-1185">Reference proteome</keyword>
<evidence type="ECO:0000313" key="2">
    <source>
        <dbReference type="Proteomes" id="UP000054248"/>
    </source>
</evidence>
<gene>
    <name evidence="1" type="ORF">M407DRAFT_34582</name>
</gene>
<dbReference type="EMBL" id="KN823803">
    <property type="protein sequence ID" value="KIO15815.1"/>
    <property type="molecule type" value="Genomic_DNA"/>
</dbReference>
<proteinExistence type="predicted"/>
<dbReference type="HOGENOM" id="CLU_2374329_0_0_1"/>
<dbReference type="OrthoDB" id="3301664at2759"/>
<evidence type="ECO:0000313" key="1">
    <source>
        <dbReference type="EMBL" id="KIO15815.1"/>
    </source>
</evidence>
<evidence type="ECO:0008006" key="3">
    <source>
        <dbReference type="Google" id="ProtNLM"/>
    </source>
</evidence>
<name>A0A0C3PN50_9AGAM</name>